<keyword evidence="6" id="KW-1185">Reference proteome</keyword>
<keyword evidence="3" id="KW-0732">Signal</keyword>
<dbReference type="Gene3D" id="1.10.287.70">
    <property type="match status" value="1"/>
</dbReference>
<dbReference type="Pfam" id="PF00060">
    <property type="entry name" value="Lig_chan"/>
    <property type="match status" value="1"/>
</dbReference>
<keyword evidence="2" id="KW-0472">Membrane</keyword>
<keyword evidence="2" id="KW-0812">Transmembrane</keyword>
<name>A0ABP1QJT0_9HEXA</name>
<evidence type="ECO:0000256" key="2">
    <source>
        <dbReference type="SAM" id="Phobius"/>
    </source>
</evidence>
<keyword evidence="2" id="KW-1133">Transmembrane helix</keyword>
<comment type="similarity">
    <text evidence="1">Belongs to the glutamate-gated ion channel (TC 1.A.10.1) family.</text>
</comment>
<gene>
    <name evidence="5" type="ORF">ODALV1_LOCUS12245</name>
</gene>
<evidence type="ECO:0000256" key="1">
    <source>
        <dbReference type="ARBA" id="ARBA00008685"/>
    </source>
</evidence>
<dbReference type="InterPro" id="IPR001320">
    <property type="entry name" value="Iontro_rcpt_C"/>
</dbReference>
<feature type="transmembrane region" description="Helical" evidence="2">
    <location>
        <begin position="440"/>
        <end position="459"/>
    </location>
</feature>
<comment type="caution">
    <text evidence="5">The sequence shown here is derived from an EMBL/GenBank/DDBJ whole genome shotgun (WGS) entry which is preliminary data.</text>
</comment>
<feature type="chain" id="PRO_5045198153" description="Ionotropic glutamate receptor C-terminal domain-containing protein" evidence="3">
    <location>
        <begin position="28"/>
        <end position="809"/>
    </location>
</feature>
<organism evidence="5 6">
    <name type="scientific">Orchesella dallaii</name>
    <dbReference type="NCBI Taxonomy" id="48710"/>
    <lineage>
        <taxon>Eukaryota</taxon>
        <taxon>Metazoa</taxon>
        <taxon>Ecdysozoa</taxon>
        <taxon>Arthropoda</taxon>
        <taxon>Hexapoda</taxon>
        <taxon>Collembola</taxon>
        <taxon>Entomobryomorpha</taxon>
        <taxon>Entomobryoidea</taxon>
        <taxon>Orchesellidae</taxon>
        <taxon>Orchesellinae</taxon>
        <taxon>Orchesella</taxon>
    </lineage>
</organism>
<feature type="transmembrane region" description="Helical" evidence="2">
    <location>
        <begin position="480"/>
        <end position="499"/>
    </location>
</feature>
<dbReference type="EMBL" id="CAXLJM020000036">
    <property type="protein sequence ID" value="CAL8105961.1"/>
    <property type="molecule type" value="Genomic_DNA"/>
</dbReference>
<sequence length="809" mass="93637">MLKSIERIVFKTIFVLVVINTLNCSTSEIDSHILDFKNILDVFIDCSIHMIVNHLSISDGSEDGSFQVAPNVRHPVILSIYRYKPRPLEVSNFFGHPLFYLQDSIVCDGREFERENSSEFLFRAPPYSKASCAVQLFIDPKPCRNSIEYAPNAFRIMKKNLPTTFLDPVFDYRFQSSLFRRSQIAKVGQVFIHVTKRETASVVSYSRDILFRLGQFFNEMFLHDNLVLPTKLRLIVDLNSKDGKYGVITIYILDCTDYKDWMRRALQRCEIARTDNLLSNIFCEAHALDEEAIMPRKIPFIYHQSARWQDLEIQLAFTNPCKQGIAWILQDSERSTNFDDNHKALMHGLHRPGKESIDSILNLISPNSTVFGLRGNSHYMLDVIGVQEFPSFTTLLHVGSMTDCGGYIGEHASFRFITCTSVKNPTWMSLAGLTNSFEPWLWFAIITVSMLTGIILYILQRIEKTVQFSLQNVKKEHVSLSFHSITFAWNVLLCQGSVLTPKFRWIGGVWLLGGLVLTNAYLGDNINTLTAPLPVRSIETFTELLQQNVTIYSSTLMNGFINFVMNRLDRMDFVGKFITNMAVPNLSTSEYFTPFNMLYIQKHFKLSFLEAYVRSKNFEKWRNEQDVAHYFRHFSDPVYNENIIAECGMDAYVDTHRNLEIFRSNLIRRLENNEENKGRNKHIVISEDNYGELYENWIFRSIPFPATVFLRHLHTLQETGLISKWKEEEYIRDRMRNETNQFGENEKHFQAVSLSGNVHGLFLLYIGIKLVDVLTFCIEIRSSLWAICVSVFRLGRESLTRAQICMKQG</sequence>
<evidence type="ECO:0000313" key="6">
    <source>
        <dbReference type="Proteomes" id="UP001642540"/>
    </source>
</evidence>
<reference evidence="5 6" key="1">
    <citation type="submission" date="2024-08" db="EMBL/GenBank/DDBJ databases">
        <authorList>
            <person name="Cucini C."/>
            <person name="Frati F."/>
        </authorList>
    </citation>
    <scope>NUCLEOTIDE SEQUENCE [LARGE SCALE GENOMIC DNA]</scope>
</reference>
<feature type="domain" description="Ionotropic glutamate receptor C-terminal" evidence="4">
    <location>
        <begin position="441"/>
        <end position="763"/>
    </location>
</feature>
<dbReference type="Proteomes" id="UP001642540">
    <property type="component" value="Unassembled WGS sequence"/>
</dbReference>
<evidence type="ECO:0000313" key="5">
    <source>
        <dbReference type="EMBL" id="CAL8105961.1"/>
    </source>
</evidence>
<proteinExistence type="inferred from homology"/>
<accession>A0ABP1QJT0</accession>
<evidence type="ECO:0000256" key="3">
    <source>
        <dbReference type="SAM" id="SignalP"/>
    </source>
</evidence>
<evidence type="ECO:0000259" key="4">
    <source>
        <dbReference type="Pfam" id="PF00060"/>
    </source>
</evidence>
<feature type="signal peptide" evidence="3">
    <location>
        <begin position="1"/>
        <end position="27"/>
    </location>
</feature>
<protein>
    <recommendedName>
        <fullName evidence="4">Ionotropic glutamate receptor C-terminal domain-containing protein</fullName>
    </recommendedName>
</protein>